<evidence type="ECO:0000313" key="2">
    <source>
        <dbReference type="Proteomes" id="UP001214638"/>
    </source>
</evidence>
<dbReference type="KEGG" id="bdw:94335259"/>
<dbReference type="AlphaFoldDB" id="A0AAD9PP36"/>
<dbReference type="GeneID" id="94335259"/>
<comment type="caution">
    <text evidence="1">The sequence shown here is derived from an EMBL/GenBank/DDBJ whole genome shotgun (WGS) entry which is preliminary data.</text>
</comment>
<dbReference type="Proteomes" id="UP001214638">
    <property type="component" value="Unassembled WGS sequence"/>
</dbReference>
<dbReference type="RefSeq" id="XP_067804799.1">
    <property type="nucleotide sequence ID" value="XM_067946008.1"/>
</dbReference>
<sequence>MHMIENVESFEFTRAFTQNGAKSNPTSSRDEFLGVMKLACGKSDAFMESIDNFKSELLKLSSDSYPFKKSDMHAILNLATQLLCMQNSRQNVGTFGDVVNMFKAENDSICALEFCKIFASKSPTLVQMSTLKLLGRWLYNRIGMLGARYLSHRTMGELNVNYRQGVRQALVHVCDAITFNDLDSLKECCEAKLFKFFKTGMDYLKRINLKLKINTMAIQHVILDKFLITIGGKRNDEIKDFYVFKNFLAHQIIVTPPKSSSGKMLPKTRKENEAMVIEAFKRGVLVRMDVMIGVQQQLALLDDKDDVVLWKDENPVCMHKLSFESNLKIESFDDLSEPGKFDWMLVDVNGVMHNNNPILS</sequence>
<gene>
    <name evidence="1" type="ORF">BdWA1_000961</name>
</gene>
<evidence type="ECO:0000313" key="1">
    <source>
        <dbReference type="EMBL" id="KAK2197957.1"/>
    </source>
</evidence>
<reference evidence="1" key="1">
    <citation type="journal article" date="2023" name="Nat. Microbiol.">
        <title>Babesia duncani multi-omics identifies virulence factors and drug targets.</title>
        <authorList>
            <person name="Singh P."/>
            <person name="Lonardi S."/>
            <person name="Liang Q."/>
            <person name="Vydyam P."/>
            <person name="Khabirova E."/>
            <person name="Fang T."/>
            <person name="Gihaz S."/>
            <person name="Thekkiniath J."/>
            <person name="Munshi M."/>
            <person name="Abel S."/>
            <person name="Ciampossin L."/>
            <person name="Batugedara G."/>
            <person name="Gupta M."/>
            <person name="Lu X.M."/>
            <person name="Lenz T."/>
            <person name="Chakravarty S."/>
            <person name="Cornillot E."/>
            <person name="Hu Y."/>
            <person name="Ma W."/>
            <person name="Gonzalez L.M."/>
            <person name="Sanchez S."/>
            <person name="Estrada K."/>
            <person name="Sanchez-Flores A."/>
            <person name="Montero E."/>
            <person name="Harb O.S."/>
            <person name="Le Roch K.G."/>
            <person name="Mamoun C.B."/>
        </authorList>
    </citation>
    <scope>NUCLEOTIDE SEQUENCE</scope>
    <source>
        <strain evidence="1">WA1</strain>
    </source>
</reference>
<keyword evidence="2" id="KW-1185">Reference proteome</keyword>
<dbReference type="EMBL" id="JALLKP010000001">
    <property type="protein sequence ID" value="KAK2197957.1"/>
    <property type="molecule type" value="Genomic_DNA"/>
</dbReference>
<accession>A0AAD9PP36</accession>
<proteinExistence type="predicted"/>
<protein>
    <submittedName>
        <fullName evidence="1">Uncharacterized protein</fullName>
    </submittedName>
</protein>
<name>A0AAD9PP36_9APIC</name>
<organism evidence="1 2">
    <name type="scientific">Babesia duncani</name>
    <dbReference type="NCBI Taxonomy" id="323732"/>
    <lineage>
        <taxon>Eukaryota</taxon>
        <taxon>Sar</taxon>
        <taxon>Alveolata</taxon>
        <taxon>Apicomplexa</taxon>
        <taxon>Aconoidasida</taxon>
        <taxon>Piroplasmida</taxon>
        <taxon>Babesiidae</taxon>
        <taxon>Babesia</taxon>
    </lineage>
</organism>